<keyword evidence="3 8" id="KW-0812">Transmembrane</keyword>
<feature type="binding site" evidence="6">
    <location>
        <position position="137"/>
    </location>
    <ligand>
        <name>Na(+)</name>
        <dbReference type="ChEBI" id="CHEBI:29101"/>
        <label>1</label>
    </ligand>
</feature>
<keyword evidence="6" id="KW-0915">Sodium</keyword>
<feature type="transmembrane region" description="Helical" evidence="10">
    <location>
        <begin position="579"/>
        <end position="605"/>
    </location>
</feature>
<proteinExistence type="inferred from homology"/>
<feature type="binding site" evidence="6">
    <location>
        <position position="376"/>
    </location>
    <ligand>
        <name>Na(+)</name>
        <dbReference type="ChEBI" id="CHEBI:29101"/>
        <label>1</label>
    </ligand>
</feature>
<feature type="transmembrane region" description="Helical" evidence="10">
    <location>
        <begin position="461"/>
        <end position="482"/>
    </location>
</feature>
<dbReference type="InParanoid" id="A0A7M7NHE9"/>
<reference evidence="12" key="1">
    <citation type="submission" date="2015-02" db="EMBL/GenBank/DDBJ databases">
        <title>Genome sequencing for Strongylocentrotus purpuratus.</title>
        <authorList>
            <person name="Murali S."/>
            <person name="Liu Y."/>
            <person name="Vee V."/>
            <person name="English A."/>
            <person name="Wang M."/>
            <person name="Skinner E."/>
            <person name="Han Y."/>
            <person name="Muzny D.M."/>
            <person name="Worley K.C."/>
            <person name="Gibbs R.A."/>
        </authorList>
    </citation>
    <scope>NUCLEOTIDE SEQUENCE</scope>
</reference>
<feature type="binding site" evidence="6">
    <location>
        <position position="144"/>
    </location>
    <ligand>
        <name>Na(+)</name>
        <dbReference type="ChEBI" id="CHEBI:29101"/>
        <label>1</label>
    </ligand>
</feature>
<feature type="binding site" evidence="6">
    <location>
        <position position="476"/>
    </location>
    <ligand>
        <name>Na(+)</name>
        <dbReference type="ChEBI" id="CHEBI:29101"/>
        <label>1</label>
    </ligand>
</feature>
<dbReference type="GO" id="GO:0015293">
    <property type="term" value="F:symporter activity"/>
    <property type="evidence" value="ECO:0007669"/>
    <property type="project" value="UniProtKB-KW"/>
</dbReference>
<dbReference type="GO" id="GO:0006865">
    <property type="term" value="P:amino acid transport"/>
    <property type="evidence" value="ECO:0000318"/>
    <property type="project" value="GO_Central"/>
</dbReference>
<feature type="transmembrane region" description="Helical" evidence="10">
    <location>
        <begin position="161"/>
        <end position="182"/>
    </location>
</feature>
<dbReference type="NCBIfam" id="NF037979">
    <property type="entry name" value="Na_transp"/>
    <property type="match status" value="1"/>
</dbReference>
<evidence type="ECO:0000256" key="4">
    <source>
        <dbReference type="ARBA" id="ARBA00022989"/>
    </source>
</evidence>
<dbReference type="SUPFAM" id="SSF161070">
    <property type="entry name" value="SNF-like"/>
    <property type="match status" value="1"/>
</dbReference>
<dbReference type="GO" id="GO:0046872">
    <property type="term" value="F:metal ion binding"/>
    <property type="evidence" value="ECO:0007669"/>
    <property type="project" value="UniProtKB-KW"/>
</dbReference>
<feature type="transmembrane region" description="Helical" evidence="10">
    <location>
        <begin position="373"/>
        <end position="390"/>
    </location>
</feature>
<evidence type="ECO:0000256" key="2">
    <source>
        <dbReference type="ARBA" id="ARBA00022448"/>
    </source>
</evidence>
<evidence type="ECO:0000256" key="5">
    <source>
        <dbReference type="ARBA" id="ARBA00023136"/>
    </source>
</evidence>
<feature type="binding site" evidence="6">
    <location>
        <position position="140"/>
    </location>
    <ligand>
        <name>Na(+)</name>
        <dbReference type="ChEBI" id="CHEBI:29101"/>
        <label>1</label>
    </ligand>
</feature>
<keyword evidence="2 8" id="KW-0813">Transport</keyword>
<feature type="binding site" evidence="6">
    <location>
        <position position="408"/>
    </location>
    <ligand>
        <name>Na(+)</name>
        <dbReference type="ChEBI" id="CHEBI:29101"/>
        <label>1</label>
    </ligand>
</feature>
<dbReference type="KEGG" id="spu:584025"/>
<comment type="similarity">
    <text evidence="8">Belongs to the sodium:neurotransmitter symporter (SNF) (TC 2.A.22) family.</text>
</comment>
<evidence type="ECO:0000256" key="9">
    <source>
        <dbReference type="SAM" id="MobiDB-lite"/>
    </source>
</evidence>
<evidence type="ECO:0000256" key="6">
    <source>
        <dbReference type="PIRSR" id="PIRSR600175-1"/>
    </source>
</evidence>
<dbReference type="InterPro" id="IPR037272">
    <property type="entry name" value="SNS_sf"/>
</dbReference>
<dbReference type="PROSITE" id="PS50267">
    <property type="entry name" value="NA_NEUROTRAN_SYMP_3"/>
    <property type="match status" value="1"/>
</dbReference>
<feature type="disulfide bond" evidence="7">
    <location>
        <begin position="242"/>
        <end position="251"/>
    </location>
</feature>
<comment type="subcellular location">
    <subcellularLocation>
        <location evidence="1">Membrane</location>
        <topology evidence="1">Multi-pass membrane protein</topology>
    </subcellularLocation>
</comment>
<dbReference type="OrthoDB" id="6581954at2759"/>
<feature type="transmembrane region" description="Helical" evidence="10">
    <location>
        <begin position="617"/>
        <end position="641"/>
    </location>
</feature>
<feature type="compositionally biased region" description="Low complexity" evidence="9">
    <location>
        <begin position="41"/>
        <end position="50"/>
    </location>
</feature>
<feature type="transmembrane region" description="Helical" evidence="10">
    <location>
        <begin position="295"/>
        <end position="314"/>
    </location>
</feature>
<feature type="compositionally biased region" description="Polar residues" evidence="9">
    <location>
        <begin position="27"/>
        <end position="40"/>
    </location>
</feature>
<feature type="region of interest" description="Disordered" evidence="9">
    <location>
        <begin position="712"/>
        <end position="739"/>
    </location>
</feature>
<feature type="transmembrane region" description="Helical" evidence="10">
    <location>
        <begin position="503"/>
        <end position="529"/>
    </location>
</feature>
<protein>
    <recommendedName>
        <fullName evidence="8">Transporter</fullName>
    </recommendedName>
</protein>
<dbReference type="GO" id="GO:0005886">
    <property type="term" value="C:plasma membrane"/>
    <property type="evidence" value="ECO:0000318"/>
    <property type="project" value="GO_Central"/>
</dbReference>
<dbReference type="AlphaFoldDB" id="A0A7M7NHE9"/>
<keyword evidence="4 10" id="KW-1133">Transmembrane helix</keyword>
<evidence type="ECO:0000256" key="7">
    <source>
        <dbReference type="PIRSR" id="PIRSR600175-2"/>
    </source>
</evidence>
<dbReference type="EnsemblMetazoa" id="XM_030980574">
    <property type="protein sequence ID" value="XP_030836434"/>
    <property type="gene ID" value="LOC584025"/>
</dbReference>
<feature type="transmembrane region" description="Helical" evidence="10">
    <location>
        <begin position="203"/>
        <end position="229"/>
    </location>
</feature>
<feature type="binding site" evidence="6">
    <location>
        <position position="473"/>
    </location>
    <ligand>
        <name>Na(+)</name>
        <dbReference type="ChEBI" id="CHEBI:29101"/>
        <label>1</label>
    </ligand>
</feature>
<organism evidence="11 12">
    <name type="scientific">Strongylocentrotus purpuratus</name>
    <name type="common">Purple sea urchin</name>
    <dbReference type="NCBI Taxonomy" id="7668"/>
    <lineage>
        <taxon>Eukaryota</taxon>
        <taxon>Metazoa</taxon>
        <taxon>Echinodermata</taxon>
        <taxon>Eleutherozoa</taxon>
        <taxon>Echinozoa</taxon>
        <taxon>Echinoidea</taxon>
        <taxon>Euechinoidea</taxon>
        <taxon>Echinacea</taxon>
        <taxon>Camarodonta</taxon>
        <taxon>Echinidea</taxon>
        <taxon>Strongylocentrotidae</taxon>
        <taxon>Strongylocentrotus</taxon>
    </lineage>
</organism>
<dbReference type="OMA" id="YVYGINN"/>
<keyword evidence="6" id="KW-0479">Metal-binding</keyword>
<dbReference type="PANTHER" id="PTHR11616">
    <property type="entry name" value="SODIUM/CHLORIDE DEPENDENT TRANSPORTER"/>
    <property type="match status" value="1"/>
</dbReference>
<dbReference type="Pfam" id="PF00209">
    <property type="entry name" value="SNF"/>
    <property type="match status" value="1"/>
</dbReference>
<name>A0A7M7NHE9_STRPU</name>
<dbReference type="PRINTS" id="PR00176">
    <property type="entry name" value="NANEUSMPORT"/>
</dbReference>
<evidence type="ECO:0000256" key="3">
    <source>
        <dbReference type="ARBA" id="ARBA00022692"/>
    </source>
</evidence>
<keyword evidence="5 10" id="KW-0472">Membrane</keyword>
<dbReference type="InterPro" id="IPR000175">
    <property type="entry name" value="Na/ntran_symport"/>
</dbReference>
<keyword evidence="8" id="KW-0769">Symport</keyword>
<dbReference type="GO" id="GO:0035725">
    <property type="term" value="P:sodium ion transmembrane transport"/>
    <property type="evidence" value="ECO:0000318"/>
    <property type="project" value="GO_Central"/>
</dbReference>
<accession>A0A7M7NHE9</accession>
<feature type="compositionally biased region" description="Pro residues" evidence="9">
    <location>
        <begin position="730"/>
        <end position="739"/>
    </location>
</feature>
<feature type="region of interest" description="Disordered" evidence="9">
    <location>
        <begin position="14"/>
        <end position="50"/>
    </location>
</feature>
<reference evidence="11" key="2">
    <citation type="submission" date="2021-01" db="UniProtKB">
        <authorList>
            <consortium name="EnsemblMetazoa"/>
        </authorList>
    </citation>
    <scope>IDENTIFICATION</scope>
</reference>
<feature type="transmembrane region" description="Helical" evidence="10">
    <location>
        <begin position="326"/>
        <end position="353"/>
    </location>
</feature>
<feature type="transmembrane region" description="Helical" evidence="10">
    <location>
        <begin position="402"/>
        <end position="427"/>
    </location>
</feature>
<sequence>MSNQAIVKMLRGEVTYPSPADGGKNATPPNGYSSGNSTYRQTSTSSSLATTTASQASLLIPSASMRTTRANVGLPTMPRPDSYYRKKTIIGEFKRLKSAITADKEKQDMEKVDLGEEEEEEREQWGHKMDFILSSVGYAVGLGNVWRFPYLCFKNGGGAFLIPYIIFLAIAGAPLFIMEFSIGQFSSLGCIGCWNVVPLLRGMGIGMMVLSGLVAIYYNVIVAWTIYYMGASCQSTLPWSNCDNSWNTENCFDSSIYNGTFNLTQSVRPSEEYWTYRVHRLTDGIDDMGTMNWDVFGAFLAAWIIVYLCIIKGVKSAGKVVYFTATFPYIVLFILLIRGVTLPGAAKGIIFYLKPDFQKLASPEPWKDAANQIFYSLGMSFGSLITFASYNKFKNNCYKDAIMVSFINCGTSIFAGFVIFSVLGFMAQDSGLEVKDVVASGPGLAFKVYPEALSRLPVPQLWSILFFFMLLTLGLDSQFAMSEALITAIADEMSPAQRKKWKWLVTLGVCVALFLCGIPMCMKGGLYVFTLMDWYSAYFSLFIISSCYSLCLCYIYGLKRFVGDIRAMIGYDVFIYWQICWAVLSPLAMLLIVVLGFVFYVPAYYGDYVFPDWAQAIGWLMAFASFLVVPAYSIYAMIFLAEGTFLKRVSFLMKPTWDWGPASNVDRIDHGYKPFPPGRGGRIPVGYTGEYATEADDAAAYTSSNGVSFISGKYTPTEEGREADTASNGTPPPDYNTVA</sequence>
<evidence type="ECO:0000313" key="12">
    <source>
        <dbReference type="Proteomes" id="UP000007110"/>
    </source>
</evidence>
<evidence type="ECO:0000256" key="10">
    <source>
        <dbReference type="SAM" id="Phobius"/>
    </source>
</evidence>
<feature type="binding site" evidence="6">
    <location>
        <position position="139"/>
    </location>
    <ligand>
        <name>Na(+)</name>
        <dbReference type="ChEBI" id="CHEBI:29101"/>
        <label>1</label>
    </ligand>
</feature>
<keyword evidence="7" id="KW-1015">Disulfide bond</keyword>
<dbReference type="GeneID" id="584025"/>
<evidence type="ECO:0000313" key="11">
    <source>
        <dbReference type="EnsemblMetazoa" id="XP_030836434"/>
    </source>
</evidence>
<feature type="transmembrane region" description="Helical" evidence="10">
    <location>
        <begin position="535"/>
        <end position="558"/>
    </location>
</feature>
<evidence type="ECO:0000256" key="8">
    <source>
        <dbReference type="RuleBase" id="RU003732"/>
    </source>
</evidence>
<dbReference type="Proteomes" id="UP000007110">
    <property type="component" value="Unassembled WGS sequence"/>
</dbReference>
<keyword evidence="12" id="KW-1185">Reference proteome</keyword>
<dbReference type="PROSITE" id="PS00610">
    <property type="entry name" value="NA_NEUROTRAN_SYMP_1"/>
    <property type="match status" value="1"/>
</dbReference>
<dbReference type="RefSeq" id="XP_030836434.1">
    <property type="nucleotide sequence ID" value="XM_030980574.1"/>
</dbReference>
<evidence type="ECO:0000256" key="1">
    <source>
        <dbReference type="ARBA" id="ARBA00004141"/>
    </source>
</evidence>
<feature type="binding site" evidence="6">
    <location>
        <position position="477"/>
    </location>
    <ligand>
        <name>Na(+)</name>
        <dbReference type="ChEBI" id="CHEBI:29101"/>
        <label>1</label>
    </ligand>
</feature>
<dbReference type="PANTHER" id="PTHR11616:SF265">
    <property type="entry name" value="TRANSPORTER"/>
    <property type="match status" value="1"/>
</dbReference>